<reference evidence="1" key="1">
    <citation type="submission" date="2021-11" db="EMBL/GenBank/DDBJ databases">
        <authorList>
            <person name="Schell T."/>
        </authorList>
    </citation>
    <scope>NUCLEOTIDE SEQUENCE</scope>
    <source>
        <strain evidence="1">M5</strain>
    </source>
</reference>
<name>A0A8J2RSK5_9CRUS</name>
<accession>A0A8J2RSK5</accession>
<dbReference type="AlphaFoldDB" id="A0A8J2RSK5"/>
<keyword evidence="2" id="KW-1185">Reference proteome</keyword>
<organism evidence="1 2">
    <name type="scientific">Daphnia galeata</name>
    <dbReference type="NCBI Taxonomy" id="27404"/>
    <lineage>
        <taxon>Eukaryota</taxon>
        <taxon>Metazoa</taxon>
        <taxon>Ecdysozoa</taxon>
        <taxon>Arthropoda</taxon>
        <taxon>Crustacea</taxon>
        <taxon>Branchiopoda</taxon>
        <taxon>Diplostraca</taxon>
        <taxon>Cladocera</taxon>
        <taxon>Anomopoda</taxon>
        <taxon>Daphniidae</taxon>
        <taxon>Daphnia</taxon>
    </lineage>
</organism>
<dbReference type="EMBL" id="CAKKLH010000168">
    <property type="protein sequence ID" value="CAH0105107.1"/>
    <property type="molecule type" value="Genomic_DNA"/>
</dbReference>
<dbReference type="Proteomes" id="UP000789390">
    <property type="component" value="Unassembled WGS sequence"/>
</dbReference>
<proteinExistence type="predicted"/>
<comment type="caution">
    <text evidence="1">The sequence shown here is derived from an EMBL/GenBank/DDBJ whole genome shotgun (WGS) entry which is preliminary data.</text>
</comment>
<protein>
    <submittedName>
        <fullName evidence="1">Uncharacterized protein</fullName>
    </submittedName>
</protein>
<evidence type="ECO:0000313" key="1">
    <source>
        <dbReference type="EMBL" id="CAH0105107.1"/>
    </source>
</evidence>
<evidence type="ECO:0000313" key="2">
    <source>
        <dbReference type="Proteomes" id="UP000789390"/>
    </source>
</evidence>
<sequence>MLLAFLQATGDYFASPSLLNQKTLSITPERVLWLAFQGCGFQSIPSRTGVDFSREAKADHDSFKKYFNLEVGTMPWQNAVVDHHDGFDMCDN</sequence>
<gene>
    <name evidence="1" type="ORF">DGAL_LOCUS8121</name>
</gene>